<evidence type="ECO:0000313" key="5">
    <source>
        <dbReference type="Proteomes" id="UP000507245"/>
    </source>
</evidence>
<organism evidence="4 5">
    <name type="scientific">Prunus armeniaca</name>
    <name type="common">Apricot</name>
    <name type="synonym">Armeniaca vulgaris</name>
    <dbReference type="NCBI Taxonomy" id="36596"/>
    <lineage>
        <taxon>Eukaryota</taxon>
        <taxon>Viridiplantae</taxon>
        <taxon>Streptophyta</taxon>
        <taxon>Embryophyta</taxon>
        <taxon>Tracheophyta</taxon>
        <taxon>Spermatophyta</taxon>
        <taxon>Magnoliopsida</taxon>
        <taxon>eudicotyledons</taxon>
        <taxon>Gunneridae</taxon>
        <taxon>Pentapetalae</taxon>
        <taxon>rosids</taxon>
        <taxon>fabids</taxon>
        <taxon>Rosales</taxon>
        <taxon>Rosaceae</taxon>
        <taxon>Amygdaloideae</taxon>
        <taxon>Amygdaleae</taxon>
        <taxon>Prunus</taxon>
    </lineage>
</organism>
<keyword evidence="1" id="KW-0175">Coiled coil</keyword>
<dbReference type="InterPro" id="IPR005162">
    <property type="entry name" value="Retrotrans_gag_dom"/>
</dbReference>
<evidence type="ECO:0000259" key="3">
    <source>
        <dbReference type="Pfam" id="PF03732"/>
    </source>
</evidence>
<evidence type="ECO:0000313" key="4">
    <source>
        <dbReference type="EMBL" id="CAB4304187.1"/>
    </source>
</evidence>
<accession>A0A6J5WVV5</accession>
<dbReference type="EMBL" id="CAEKKB010000003">
    <property type="protein sequence ID" value="CAB4304187.1"/>
    <property type="molecule type" value="Genomic_DNA"/>
</dbReference>
<feature type="region of interest" description="Disordered" evidence="2">
    <location>
        <begin position="155"/>
        <end position="175"/>
    </location>
</feature>
<name>A0A6J5WVV5_PRUAR</name>
<reference evidence="5" key="1">
    <citation type="journal article" date="2020" name="Genome Biol.">
        <title>Gamete binning: chromosome-level and haplotype-resolved genome assembly enabled by high-throughput single-cell sequencing of gamete genomes.</title>
        <authorList>
            <person name="Campoy J.A."/>
            <person name="Sun H."/>
            <person name="Goel M."/>
            <person name="Jiao W.-B."/>
            <person name="Folz-Donahue K."/>
            <person name="Wang N."/>
            <person name="Rubio M."/>
            <person name="Liu C."/>
            <person name="Kukat C."/>
            <person name="Ruiz D."/>
            <person name="Huettel B."/>
            <person name="Schneeberger K."/>
        </authorList>
    </citation>
    <scope>NUCLEOTIDE SEQUENCE [LARGE SCALE GENOMIC DNA]</scope>
    <source>
        <strain evidence="5">cv. Rojo Pasion</strain>
    </source>
</reference>
<evidence type="ECO:0000256" key="1">
    <source>
        <dbReference type="SAM" id="Coils"/>
    </source>
</evidence>
<feature type="domain" description="Retrotransposon gag" evidence="3">
    <location>
        <begin position="225"/>
        <end position="313"/>
    </location>
</feature>
<dbReference type="AlphaFoldDB" id="A0A6J5WVV5"/>
<sequence>MVQALCSFGGSATLSRRSGLNLIQAFFKPISGAASPSSTKRHTKFSVISAGNVVMAIAQTILTQDLANEYDSEVAVKSLEQVVCVDRILRVEGFLSLVSGQSDSRSLLVLPCMTRASTRHNSMDNRVQSVEALLAELLNRFDSLDSKYDQLRKEFSERSDSTLHPPVHDDVGDRPRDFPFPGPVRPPLMKIEFPRFCDGDDPLGWIYKAEHYFDYFAVPNDRKVRMASFHMENEALQWFRWLDCVQTYPTWEEFTKVFCQEFGPSEFDDCAEALVKLRQTGPLKAYITEFRRLANRTKDMSPSLLKSCFVGGVEERAST</sequence>
<gene>
    <name evidence="4" type="ORF">ORAREDHAP_LOCUS21591</name>
</gene>
<evidence type="ECO:0000256" key="2">
    <source>
        <dbReference type="SAM" id="MobiDB-lite"/>
    </source>
</evidence>
<protein>
    <recommendedName>
        <fullName evidence="3">Retrotransposon gag domain-containing protein</fullName>
    </recommendedName>
</protein>
<dbReference type="OrthoDB" id="1194039at2759"/>
<keyword evidence="5" id="KW-1185">Reference proteome</keyword>
<proteinExistence type="predicted"/>
<dbReference type="Proteomes" id="UP000507245">
    <property type="component" value="Unassembled WGS sequence"/>
</dbReference>
<dbReference type="Pfam" id="PF03732">
    <property type="entry name" value="Retrotrans_gag"/>
    <property type="match status" value="1"/>
</dbReference>
<feature type="coiled-coil region" evidence="1">
    <location>
        <begin position="120"/>
        <end position="154"/>
    </location>
</feature>